<dbReference type="InterPro" id="IPR000794">
    <property type="entry name" value="Beta-ketoacyl_synthase"/>
</dbReference>
<evidence type="ECO:0000259" key="14">
    <source>
        <dbReference type="PROSITE" id="PS52004"/>
    </source>
</evidence>
<comment type="pathway">
    <text evidence="1 11">Lipid metabolism; fatty acid biosynthesis.</text>
</comment>
<dbReference type="PROSITE" id="PS00606">
    <property type="entry name" value="KS3_1"/>
    <property type="match status" value="1"/>
</dbReference>
<feature type="active site" description="For beta-ketoacyl synthase activity" evidence="12">
    <location>
        <position position="162"/>
    </location>
</feature>
<dbReference type="CDD" id="cd00834">
    <property type="entry name" value="KAS_I_II"/>
    <property type="match status" value="1"/>
</dbReference>
<evidence type="ECO:0000256" key="7">
    <source>
        <dbReference type="ARBA" id="ARBA00022832"/>
    </source>
</evidence>
<dbReference type="NCBIfam" id="NF005589">
    <property type="entry name" value="PRK07314.1"/>
    <property type="match status" value="1"/>
</dbReference>
<evidence type="ECO:0000256" key="5">
    <source>
        <dbReference type="ARBA" id="ARBA00022516"/>
    </source>
</evidence>
<keyword evidence="10 11" id="KW-0012">Acyltransferase</keyword>
<comment type="function">
    <text evidence="11">Involved in the type II fatty acid elongation cycle. Catalyzes the elongation of a wide range of acyl-ACP by the addition of two carbons from malonyl-ACP to an acyl acceptor. Can efficiently catalyze the conversion of palmitoleoyl-ACP (cis-hexadec-9-enoyl-ACP) to cis-vaccenoyl-ACP (cis-octadec-11-enoyl-ACP), an essential step in the thermal regulation of fatty acid composition.</text>
</comment>
<protein>
    <recommendedName>
        <fullName evidence="4 11">3-oxoacyl-[acyl-carrier-protein] synthase 2</fullName>
        <ecNumber evidence="3 11">2.3.1.179</ecNumber>
    </recommendedName>
</protein>
<evidence type="ECO:0000256" key="9">
    <source>
        <dbReference type="ARBA" id="ARBA00023160"/>
    </source>
</evidence>
<evidence type="ECO:0000256" key="13">
    <source>
        <dbReference type="RuleBase" id="RU003694"/>
    </source>
</evidence>
<name>A0A9Q7ANY9_9BACT</name>
<evidence type="ECO:0000256" key="10">
    <source>
        <dbReference type="ARBA" id="ARBA00023315"/>
    </source>
</evidence>
<feature type="domain" description="Ketosynthase family 3 (KS3)" evidence="14">
    <location>
        <begin position="1"/>
        <end position="409"/>
    </location>
</feature>
<dbReference type="GO" id="GO:0004315">
    <property type="term" value="F:3-oxoacyl-[acyl-carrier-protein] synthase activity"/>
    <property type="evidence" value="ECO:0007669"/>
    <property type="project" value="UniProtKB-UniRule"/>
</dbReference>
<comment type="similarity">
    <text evidence="2 11 13">Belongs to the thiolase-like superfamily. Beta-ketoacyl-ACP synthases family.</text>
</comment>
<evidence type="ECO:0000256" key="8">
    <source>
        <dbReference type="ARBA" id="ARBA00023098"/>
    </source>
</evidence>
<evidence type="ECO:0000256" key="12">
    <source>
        <dbReference type="PIRSR" id="PIRSR000447-1"/>
    </source>
</evidence>
<dbReference type="InterPro" id="IPR020841">
    <property type="entry name" value="PKS_Beta-ketoAc_synthase_dom"/>
</dbReference>
<dbReference type="InterPro" id="IPR018201">
    <property type="entry name" value="Ketoacyl_synth_AS"/>
</dbReference>
<evidence type="ECO:0000256" key="1">
    <source>
        <dbReference type="ARBA" id="ARBA00005194"/>
    </source>
</evidence>
<comment type="catalytic activity">
    <reaction evidence="11">
        <text>(9Z)-hexadecenoyl-[ACP] + malonyl-[ACP] + H(+) = 3-oxo-(11Z)-octadecenoyl-[ACP] + holo-[ACP] + CO2</text>
        <dbReference type="Rhea" id="RHEA:55040"/>
        <dbReference type="Rhea" id="RHEA-COMP:9623"/>
        <dbReference type="Rhea" id="RHEA-COMP:9685"/>
        <dbReference type="Rhea" id="RHEA-COMP:10800"/>
        <dbReference type="Rhea" id="RHEA-COMP:14074"/>
        <dbReference type="ChEBI" id="CHEBI:15378"/>
        <dbReference type="ChEBI" id="CHEBI:16526"/>
        <dbReference type="ChEBI" id="CHEBI:64479"/>
        <dbReference type="ChEBI" id="CHEBI:78449"/>
        <dbReference type="ChEBI" id="CHEBI:83989"/>
        <dbReference type="ChEBI" id="CHEBI:138538"/>
        <dbReference type="EC" id="2.3.1.179"/>
    </reaction>
</comment>
<evidence type="ECO:0000256" key="6">
    <source>
        <dbReference type="ARBA" id="ARBA00022679"/>
    </source>
</evidence>
<proteinExistence type="inferred from homology"/>
<evidence type="ECO:0000313" key="15">
    <source>
        <dbReference type="EMBL" id="QTX32917.1"/>
    </source>
</evidence>
<keyword evidence="9 11" id="KW-0275">Fatty acid biosynthesis</keyword>
<dbReference type="NCBIfam" id="TIGR03150">
    <property type="entry name" value="fabF"/>
    <property type="match status" value="1"/>
</dbReference>
<dbReference type="InterPro" id="IPR014030">
    <property type="entry name" value="Ketoacyl_synth_N"/>
</dbReference>
<dbReference type="KEGG" id="aram:KAR29_03095"/>
<keyword evidence="8" id="KW-0443">Lipid metabolism</keyword>
<dbReference type="EC" id="2.3.1.179" evidence="3 11"/>
<dbReference type="PANTHER" id="PTHR11712">
    <property type="entry name" value="POLYKETIDE SYNTHASE-RELATED"/>
    <property type="match status" value="1"/>
</dbReference>
<dbReference type="SUPFAM" id="SSF53901">
    <property type="entry name" value="Thiolase-like"/>
    <property type="match status" value="2"/>
</dbReference>
<dbReference type="PIRSF" id="PIRSF000447">
    <property type="entry name" value="KAS_II"/>
    <property type="match status" value="1"/>
</dbReference>
<dbReference type="RefSeq" id="WP_274374181.1">
    <property type="nucleotide sequence ID" value="NZ_CP072943.1"/>
</dbReference>
<dbReference type="EMBL" id="CP072943">
    <property type="protein sequence ID" value="QTX32917.1"/>
    <property type="molecule type" value="Genomic_DNA"/>
</dbReference>
<evidence type="ECO:0000256" key="4">
    <source>
        <dbReference type="ARBA" id="ARBA00014657"/>
    </source>
</evidence>
<evidence type="ECO:0000313" key="16">
    <source>
        <dbReference type="Proteomes" id="UP000671879"/>
    </source>
</evidence>
<evidence type="ECO:0000256" key="3">
    <source>
        <dbReference type="ARBA" id="ARBA00012356"/>
    </source>
</evidence>
<comment type="catalytic activity">
    <reaction evidence="11">
        <text>a fatty acyl-[ACP] + malonyl-[ACP] + H(+) = a 3-oxoacyl-[ACP] + holo-[ACP] + CO2</text>
        <dbReference type="Rhea" id="RHEA:22836"/>
        <dbReference type="Rhea" id="RHEA-COMP:9623"/>
        <dbReference type="Rhea" id="RHEA-COMP:9685"/>
        <dbReference type="Rhea" id="RHEA-COMP:9916"/>
        <dbReference type="Rhea" id="RHEA-COMP:14125"/>
        <dbReference type="ChEBI" id="CHEBI:15378"/>
        <dbReference type="ChEBI" id="CHEBI:16526"/>
        <dbReference type="ChEBI" id="CHEBI:64479"/>
        <dbReference type="ChEBI" id="CHEBI:78449"/>
        <dbReference type="ChEBI" id="CHEBI:78776"/>
        <dbReference type="ChEBI" id="CHEBI:138651"/>
    </reaction>
</comment>
<gene>
    <name evidence="15" type="primary">fabF</name>
    <name evidence="15" type="ORF">KAR29_03095</name>
</gene>
<dbReference type="InterPro" id="IPR017568">
    <property type="entry name" value="3-oxoacyl-ACP_synth-2"/>
</dbReference>
<dbReference type="Pfam" id="PF00109">
    <property type="entry name" value="ketoacyl-synt"/>
    <property type="match status" value="1"/>
</dbReference>
<keyword evidence="16" id="KW-1185">Reference proteome</keyword>
<dbReference type="Pfam" id="PF02801">
    <property type="entry name" value="Ketoacyl-synt_C"/>
    <property type="match status" value="1"/>
</dbReference>
<sequence>MKRVVITGLGVVSPIGYGRENYWQALKEGRNGIGPIEMFDATDFSVRISGEIRDFSAEDWMERKEARRSDRVIQFAVAAADLAVADAGLDVKSLDPYKFGVYLGSGEGGITTSFENMRALIQKGPSRVSPFFIPMMISNMPAAYVGIRFGAKGPNLAVVTACATATHTMGEAYYAILRGDADVILAGGAEAAITPISTAGFAAMKALSTRNDDPAHASRPFDVDRDGFVLGEGAGVLVFEELDHALRRKATIYAEVKGYGSTCDAYHITAPDPEGDGASRAMAQAVEKAGWQLSDVELINAHGTSTPLNDKMESMAIRRLFGDLADAILVNSTKSMIGHALGAAGAVESIAAIQSLVEGVIHPTINVENLDPECPLNIVTKTIENHPVRRVLVNSFGFGGHNAVLALEAYRS</sequence>
<dbReference type="SMART" id="SM00825">
    <property type="entry name" value="PKS_KS"/>
    <property type="match status" value="1"/>
</dbReference>
<dbReference type="InterPro" id="IPR014031">
    <property type="entry name" value="Ketoacyl_synth_C"/>
</dbReference>
<dbReference type="Gene3D" id="3.40.47.10">
    <property type="match status" value="1"/>
</dbReference>
<keyword evidence="5 11" id="KW-0444">Lipid biosynthesis</keyword>
<dbReference type="GO" id="GO:0006633">
    <property type="term" value="P:fatty acid biosynthetic process"/>
    <property type="evidence" value="ECO:0007669"/>
    <property type="project" value="UniProtKB-UniRule"/>
</dbReference>
<dbReference type="PANTHER" id="PTHR11712:SF336">
    <property type="entry name" value="3-OXOACYL-[ACYL-CARRIER-PROTEIN] SYNTHASE, MITOCHONDRIAL"/>
    <property type="match status" value="1"/>
</dbReference>
<dbReference type="AlphaFoldDB" id="A0A9Q7ANY9"/>
<dbReference type="Proteomes" id="UP000671879">
    <property type="component" value="Chromosome"/>
</dbReference>
<organism evidence="15 16">
    <name type="scientific">Aminithiophilus ramosus</name>
    <dbReference type="NCBI Taxonomy" id="3029084"/>
    <lineage>
        <taxon>Bacteria</taxon>
        <taxon>Thermotogati</taxon>
        <taxon>Synergistota</taxon>
        <taxon>Synergistia</taxon>
        <taxon>Synergistales</taxon>
        <taxon>Aminithiophilaceae</taxon>
        <taxon>Aminithiophilus</taxon>
    </lineage>
</organism>
<evidence type="ECO:0000256" key="2">
    <source>
        <dbReference type="ARBA" id="ARBA00008467"/>
    </source>
</evidence>
<keyword evidence="7" id="KW-0276">Fatty acid metabolism</keyword>
<reference evidence="16" key="1">
    <citation type="submission" date="2021-04" db="EMBL/GenBank/DDBJ databases">
        <title>A novel Synergistetes isolate from a pyrite-forming mixed culture.</title>
        <authorList>
            <person name="Bunk B."/>
            <person name="Sproer C."/>
            <person name="Spring S."/>
            <person name="Pester M."/>
        </authorList>
    </citation>
    <scope>NUCLEOTIDE SEQUENCE [LARGE SCALE GENOMIC DNA]</scope>
    <source>
        <strain evidence="16">J.5.4.2-T.3.5.2</strain>
    </source>
</reference>
<dbReference type="FunFam" id="3.40.47.10:FF:000009">
    <property type="entry name" value="3-oxoacyl-[acyl-carrier-protein] synthase 2"/>
    <property type="match status" value="1"/>
</dbReference>
<evidence type="ECO:0000256" key="11">
    <source>
        <dbReference type="PIRNR" id="PIRNR000447"/>
    </source>
</evidence>
<dbReference type="InterPro" id="IPR016039">
    <property type="entry name" value="Thiolase-like"/>
</dbReference>
<keyword evidence="6 11" id="KW-0808">Transferase</keyword>
<dbReference type="GO" id="GO:0005829">
    <property type="term" value="C:cytosol"/>
    <property type="evidence" value="ECO:0007669"/>
    <property type="project" value="TreeGrafter"/>
</dbReference>
<accession>A0A9Q7ANY9</accession>
<dbReference type="PROSITE" id="PS52004">
    <property type="entry name" value="KS3_2"/>
    <property type="match status" value="1"/>
</dbReference>